<dbReference type="Pfam" id="PF01979">
    <property type="entry name" value="Amidohydro_1"/>
    <property type="match status" value="1"/>
</dbReference>
<organism evidence="7">
    <name type="scientific">Ignisphaera aggregans</name>
    <dbReference type="NCBI Taxonomy" id="334771"/>
    <lineage>
        <taxon>Archaea</taxon>
        <taxon>Thermoproteota</taxon>
        <taxon>Thermoprotei</taxon>
        <taxon>Desulfurococcales</taxon>
        <taxon>Desulfurococcaceae</taxon>
        <taxon>Ignisphaera</taxon>
    </lineage>
</organism>
<dbReference type="InterPro" id="IPR032466">
    <property type="entry name" value="Metal_Hydrolase"/>
</dbReference>
<evidence type="ECO:0000256" key="4">
    <source>
        <dbReference type="ARBA" id="ARBA00047720"/>
    </source>
</evidence>
<dbReference type="EMBL" id="DRYQ01000064">
    <property type="protein sequence ID" value="HHQ50587.1"/>
    <property type="molecule type" value="Genomic_DNA"/>
</dbReference>
<proteinExistence type="inferred from homology"/>
<dbReference type="SUPFAM" id="SSF51556">
    <property type="entry name" value="Metallo-dependent hydrolases"/>
    <property type="match status" value="1"/>
</dbReference>
<dbReference type="Gene3D" id="2.30.40.10">
    <property type="entry name" value="Urease, subunit C, domain 1"/>
    <property type="match status" value="1"/>
</dbReference>
<dbReference type="Gene3D" id="3.20.20.140">
    <property type="entry name" value="Metal-dependent hydrolases"/>
    <property type="match status" value="1"/>
</dbReference>
<name>A0A7J3Z7D6_9CREN</name>
<evidence type="ECO:0000256" key="3">
    <source>
        <dbReference type="ARBA" id="ARBA00022801"/>
    </source>
</evidence>
<dbReference type="PANTHER" id="PTHR11113">
    <property type="entry name" value="N-ACETYLGLUCOSAMINE-6-PHOSPHATE DEACETYLASE"/>
    <property type="match status" value="1"/>
</dbReference>
<dbReference type="InterPro" id="IPR006680">
    <property type="entry name" value="Amidohydro-rel"/>
</dbReference>
<evidence type="ECO:0000256" key="1">
    <source>
        <dbReference type="ARBA" id="ARBA00006773"/>
    </source>
</evidence>
<protein>
    <recommendedName>
        <fullName evidence="2">adenine deaminase</fullName>
        <ecNumber evidence="2">3.5.4.2</ecNumber>
    </recommendedName>
</protein>
<dbReference type="InterPro" id="IPR026912">
    <property type="entry name" value="Adenine_deam_C"/>
</dbReference>
<sequence>MLNAYAVTPISSCHESTSVREVLEKLRRGMWVMLRLGTAWRDAEEALPAIAKGGRGLQRVILVSDDISAVDLVEKGYMDYAVKRLAELGLDPVDVLRLTTINPATYIGLDRLIGIVAPGRLADIVLLRSLERIEVETVLVEGNVVFHRGELLDSTNTLVGGDPLESPFRVPKIESAQELLISVGSGFKEAEVIVSEVIPNTPRTAKRVETLPVVNGVVSASSGDVLHVVVVDRYFGRYIGKGFAKNIDMHSGAIAQTVAHDTHNIVVVGKDARDMLKAFRELERLGGGIVAVERERLVCFVELREAGLMSVKSVEQVYSELKCVERFFRDHGSSEPLKQVMYISLLTLPVIPEVRITPKGVVDVHSQCILNPVVALR</sequence>
<dbReference type="Pfam" id="PF13382">
    <property type="entry name" value="Adenine_deam_C"/>
    <property type="match status" value="1"/>
</dbReference>
<gene>
    <name evidence="7" type="ORF">ENM66_04470</name>
</gene>
<dbReference type="EC" id="3.5.4.2" evidence="2"/>
<feature type="domain" description="Amidohydrolase-related" evidence="5">
    <location>
        <begin position="35"/>
        <end position="145"/>
    </location>
</feature>
<reference evidence="7" key="1">
    <citation type="journal article" date="2020" name="mSystems">
        <title>Genome- and Community-Level Interaction Insights into Carbon Utilization and Element Cycling Functions of Hydrothermarchaeota in Hydrothermal Sediment.</title>
        <authorList>
            <person name="Zhou Z."/>
            <person name="Liu Y."/>
            <person name="Xu W."/>
            <person name="Pan J."/>
            <person name="Luo Z.H."/>
            <person name="Li M."/>
        </authorList>
    </citation>
    <scope>NUCLEOTIDE SEQUENCE [LARGE SCALE GENOMIC DNA]</scope>
    <source>
        <strain evidence="7">SpSt-1105</strain>
    </source>
</reference>
<comment type="catalytic activity">
    <reaction evidence="4">
        <text>adenine + H2O + H(+) = hypoxanthine + NH4(+)</text>
        <dbReference type="Rhea" id="RHEA:23688"/>
        <dbReference type="ChEBI" id="CHEBI:15377"/>
        <dbReference type="ChEBI" id="CHEBI:15378"/>
        <dbReference type="ChEBI" id="CHEBI:16708"/>
        <dbReference type="ChEBI" id="CHEBI:17368"/>
        <dbReference type="ChEBI" id="CHEBI:28938"/>
        <dbReference type="EC" id="3.5.4.2"/>
    </reaction>
</comment>
<evidence type="ECO:0000256" key="2">
    <source>
        <dbReference type="ARBA" id="ARBA00012782"/>
    </source>
</evidence>
<comment type="caution">
    <text evidence="7">The sequence shown here is derived from an EMBL/GenBank/DDBJ whole genome shotgun (WGS) entry which is preliminary data.</text>
</comment>
<dbReference type="InterPro" id="IPR011059">
    <property type="entry name" value="Metal-dep_hydrolase_composite"/>
</dbReference>
<evidence type="ECO:0000313" key="7">
    <source>
        <dbReference type="EMBL" id="HHQ50587.1"/>
    </source>
</evidence>
<evidence type="ECO:0000259" key="6">
    <source>
        <dbReference type="Pfam" id="PF13382"/>
    </source>
</evidence>
<feature type="domain" description="Adenine deaminase C-terminal" evidence="6">
    <location>
        <begin position="204"/>
        <end position="367"/>
    </location>
</feature>
<keyword evidence="3" id="KW-0378">Hydrolase</keyword>
<dbReference type="AlphaFoldDB" id="A0A7J3Z7D6"/>
<dbReference type="PANTHER" id="PTHR11113:SF2">
    <property type="entry name" value="ADENINE DEAMINASE"/>
    <property type="match status" value="1"/>
</dbReference>
<dbReference type="SUPFAM" id="SSF51338">
    <property type="entry name" value="Composite domain of metallo-dependent hydrolases"/>
    <property type="match status" value="1"/>
</dbReference>
<evidence type="ECO:0000259" key="5">
    <source>
        <dbReference type="Pfam" id="PF01979"/>
    </source>
</evidence>
<comment type="similarity">
    <text evidence="1">Belongs to the metallo-dependent hydrolases superfamily. Adenine deaminase family.</text>
</comment>
<accession>A0A7J3Z7D6</accession>
<dbReference type="GO" id="GO:0000034">
    <property type="term" value="F:adenine deaminase activity"/>
    <property type="evidence" value="ECO:0007669"/>
    <property type="project" value="UniProtKB-EC"/>
</dbReference>